<accession>A0A7Y9VV30</accession>
<dbReference type="RefSeq" id="WP_179693263.1">
    <property type="nucleotide sequence ID" value="NZ_JACCAT010000001.1"/>
</dbReference>
<dbReference type="Proteomes" id="UP000553035">
    <property type="component" value="Unassembled WGS sequence"/>
</dbReference>
<dbReference type="AlphaFoldDB" id="A0A7Y9VV30"/>
<organism evidence="1 2">
    <name type="scientific">Pseudomonas moraviensis</name>
    <dbReference type="NCBI Taxonomy" id="321662"/>
    <lineage>
        <taxon>Bacteria</taxon>
        <taxon>Pseudomonadati</taxon>
        <taxon>Pseudomonadota</taxon>
        <taxon>Gammaproteobacteria</taxon>
        <taxon>Pseudomonadales</taxon>
        <taxon>Pseudomonadaceae</taxon>
        <taxon>Pseudomonas</taxon>
    </lineage>
</organism>
<comment type="caution">
    <text evidence="1">The sequence shown here is derived from an EMBL/GenBank/DDBJ whole genome shotgun (WGS) entry which is preliminary data.</text>
</comment>
<proteinExistence type="predicted"/>
<reference evidence="1 2" key="1">
    <citation type="submission" date="2020-07" db="EMBL/GenBank/DDBJ databases">
        <title>Exploring microbial biodiversity for novel pathways involved in the catabolism of aromatic compounds derived from lignin.</title>
        <authorList>
            <person name="Elkins J."/>
        </authorList>
    </citation>
    <scope>NUCLEOTIDE SEQUENCE [LARGE SCALE GENOMIC DNA]</scope>
    <source>
        <strain evidence="1 2">VanB</strain>
    </source>
</reference>
<protein>
    <submittedName>
        <fullName evidence="1">Uncharacterized protein</fullName>
    </submittedName>
</protein>
<evidence type="ECO:0000313" key="1">
    <source>
        <dbReference type="EMBL" id="NYH09116.1"/>
    </source>
</evidence>
<name>A0A7Y9VV30_9PSED</name>
<gene>
    <name evidence="1" type="ORF">GGI52_002159</name>
</gene>
<evidence type="ECO:0000313" key="2">
    <source>
        <dbReference type="Proteomes" id="UP000553035"/>
    </source>
</evidence>
<dbReference type="EMBL" id="JACCAT010000001">
    <property type="protein sequence ID" value="NYH09116.1"/>
    <property type="molecule type" value="Genomic_DNA"/>
</dbReference>
<sequence length="105" mass="11710">MAKQNTALLNKTFASDEKGGIMFNFYTADYDSGAVTGSMHWAGQKNNMYPLTSAWFRWEDNPPNSASLTFSCEGDVYNLRSDDRTFNILYGTVNGGAVTLRKLHP</sequence>